<feature type="transmembrane region" description="Helical" evidence="1">
    <location>
        <begin position="117"/>
        <end position="133"/>
    </location>
</feature>
<gene>
    <name evidence="2" type="ORF">LECACI_7A007770</name>
</gene>
<name>A0AAI8Z554_9PEZI</name>
<organism evidence="2 3">
    <name type="scientific">Lecanosticta acicola</name>
    <dbReference type="NCBI Taxonomy" id="111012"/>
    <lineage>
        <taxon>Eukaryota</taxon>
        <taxon>Fungi</taxon>
        <taxon>Dikarya</taxon>
        <taxon>Ascomycota</taxon>
        <taxon>Pezizomycotina</taxon>
        <taxon>Dothideomycetes</taxon>
        <taxon>Dothideomycetidae</taxon>
        <taxon>Mycosphaerellales</taxon>
        <taxon>Mycosphaerellaceae</taxon>
        <taxon>Lecanosticta</taxon>
    </lineage>
</organism>
<keyword evidence="3" id="KW-1185">Reference proteome</keyword>
<comment type="caution">
    <text evidence="2">The sequence shown here is derived from an EMBL/GenBank/DDBJ whole genome shotgun (WGS) entry which is preliminary data.</text>
</comment>
<protein>
    <recommendedName>
        <fullName evidence="4">Acetyltransferase</fullName>
    </recommendedName>
</protein>
<sequence length="143" mass="16051">MAQPITAGRIVMILGNLVYSVGAFLADYSETHVFNPRWPPHHARFHNGQTMSLGLLLATSSLYYLFRPARDLQETKDNLFTSALIGEFYCVAALSAILYPGTAWQDPEFRQGGEQRYIFGIVCVAMVVGYWLESRRLGKTKTA</sequence>
<keyword evidence="1" id="KW-0812">Transmembrane</keyword>
<feature type="transmembrane region" description="Helical" evidence="1">
    <location>
        <begin position="46"/>
        <end position="66"/>
    </location>
</feature>
<reference evidence="2" key="1">
    <citation type="submission" date="2023-11" db="EMBL/GenBank/DDBJ databases">
        <authorList>
            <person name="Alioto T."/>
            <person name="Alioto T."/>
            <person name="Gomez Garrido J."/>
        </authorList>
    </citation>
    <scope>NUCLEOTIDE SEQUENCE</scope>
</reference>
<dbReference type="Pfam" id="PF20345">
    <property type="entry name" value="DUF6640"/>
    <property type="match status" value="1"/>
</dbReference>
<feature type="transmembrane region" description="Helical" evidence="1">
    <location>
        <begin position="78"/>
        <end position="97"/>
    </location>
</feature>
<evidence type="ECO:0008006" key="4">
    <source>
        <dbReference type="Google" id="ProtNLM"/>
    </source>
</evidence>
<dbReference type="Proteomes" id="UP001296104">
    <property type="component" value="Unassembled WGS sequence"/>
</dbReference>
<dbReference type="AlphaFoldDB" id="A0AAI8Z554"/>
<proteinExistence type="predicted"/>
<feature type="transmembrane region" description="Helical" evidence="1">
    <location>
        <begin position="7"/>
        <end position="26"/>
    </location>
</feature>
<evidence type="ECO:0000256" key="1">
    <source>
        <dbReference type="SAM" id="Phobius"/>
    </source>
</evidence>
<accession>A0AAI8Z554</accession>
<dbReference type="EMBL" id="CAVMBE010000066">
    <property type="protein sequence ID" value="CAK4032612.1"/>
    <property type="molecule type" value="Genomic_DNA"/>
</dbReference>
<evidence type="ECO:0000313" key="2">
    <source>
        <dbReference type="EMBL" id="CAK4032612.1"/>
    </source>
</evidence>
<evidence type="ECO:0000313" key="3">
    <source>
        <dbReference type="Proteomes" id="UP001296104"/>
    </source>
</evidence>
<keyword evidence="1" id="KW-1133">Transmembrane helix</keyword>
<keyword evidence="1" id="KW-0472">Membrane</keyword>
<dbReference type="InterPro" id="IPR046580">
    <property type="entry name" value="DUF6640"/>
</dbReference>